<dbReference type="InterPro" id="IPR036390">
    <property type="entry name" value="WH_DNA-bd_sf"/>
</dbReference>
<dbReference type="InterPro" id="IPR045180">
    <property type="entry name" value="La_dom_prot"/>
</dbReference>
<dbReference type="InterPro" id="IPR006607">
    <property type="entry name" value="DM15"/>
</dbReference>
<feature type="compositionally biased region" description="Basic and acidic residues" evidence="3">
    <location>
        <begin position="10"/>
        <end position="19"/>
    </location>
</feature>
<dbReference type="RefSeq" id="XP_018818941.2">
    <property type="nucleotide sequence ID" value="XM_018963396.2"/>
</dbReference>
<dbReference type="GO" id="GO:0000339">
    <property type="term" value="F:RNA cap binding"/>
    <property type="evidence" value="ECO:0007669"/>
    <property type="project" value="InterPro"/>
</dbReference>
<dbReference type="Proteomes" id="UP000235220">
    <property type="component" value="Chromosome 14"/>
</dbReference>
<keyword evidence="1 2" id="KW-0694">RNA-binding</keyword>
<dbReference type="GeneID" id="108989695"/>
<dbReference type="Pfam" id="PF21071">
    <property type="entry name" value="LARP1_HEAT"/>
    <property type="match status" value="1"/>
</dbReference>
<proteinExistence type="predicted"/>
<dbReference type="GO" id="GO:0003723">
    <property type="term" value="F:RNA binding"/>
    <property type="evidence" value="ECO:0000318"/>
    <property type="project" value="GO_Central"/>
</dbReference>
<dbReference type="InterPro" id="IPR036388">
    <property type="entry name" value="WH-like_DNA-bd_sf"/>
</dbReference>
<evidence type="ECO:0000256" key="3">
    <source>
        <dbReference type="SAM" id="MobiDB-lite"/>
    </source>
</evidence>
<dbReference type="FunCoup" id="A0A2I4EHR8">
    <property type="interactions" value="2924"/>
</dbReference>
<dbReference type="InParanoid" id="A0A2I4EHR8"/>
<sequence>MVMADNEADVDNHDNKEVGGPKSPWKSPVAVDAEAPVMIDAAESWPALTDSQRPKIPDGAATKPLVTPAPPVVQGPVGLQKSHGSGNPNPSNKHSSSRYQRSGSKRNPNGGQPFPVSLPYCQPSIPPVFHPTVSPSHIAVPGYVYPPSPGLFPSFETQALVPPVHGVDASRNIQPPSQVDPNAYVVNSFTRRPHMQEPVGHFNPAWHYQGAYNPVDNISLRQGIEPRAVRGPFFFSPSAGFMVGPSFPGPASVYYVPIAPPGSNRGSHSLHTMTYPINPVAPVASPEILALRASIVKQIEYYFSDGNLQNDHYLISLMDSHGWVPISTVADFKRVKKMSSDLPFILDALQTSGAVEVQGDKIRKRDDWSKWIPSSAENFSLQAETPQGQSVEKAIDSFSNREANMNNAGNISQENAEFASHDESSVQHLLSNRDTPVVPDITNTERYNRSATFSGGTKTLGCENLKCLDLGPSFASLLPEHSGGTENTKFDDHETGSRGVSSDMAVQNVDDLSNDFASTFMLDEEMELEQKPVRKDDLSSARRVDDEDDEMVVHDQDVQRLVIVTQNSRIDQEIQGSDKESKSISNEHASAINDGLYFYEQELKTKRSNRRKNNNSFESRDGNSKFSSSASGVSNSKAGDNYISSTALDLSGNSNSRRKQNKGFLKQQSSHKQRFFSGNVRSHGKCRNSIGIISESPPSNSVGFFFGSTPPDNHGHRPSKLSGSPHGILSGSSPPVGSMPNSFPPFQHPSHQLLEENGYKQQKYLKFHKRCLSDRKKLGIGCSEEMNTLYRFWSYFLRDLFVPSMYSEFQKLALEDAAANYNYGIECLFRFYSYGLEKEFREDLYKDFEELTLDFYHRGNLYGLEKYWAFHHYRGLHDPKEPLKKHEELDRLLREEFCSLDDFRAKENTMA</sequence>
<dbReference type="OrthoDB" id="340227at2759"/>
<dbReference type="PROSITE" id="PS50961">
    <property type="entry name" value="HTH_LA"/>
    <property type="match status" value="1"/>
</dbReference>
<dbReference type="Pfam" id="PF05383">
    <property type="entry name" value="La"/>
    <property type="match status" value="1"/>
</dbReference>
<dbReference type="SMART" id="SM00684">
    <property type="entry name" value="DM15"/>
    <property type="match status" value="3"/>
</dbReference>
<organism evidence="5 6">
    <name type="scientific">Juglans regia</name>
    <name type="common">English walnut</name>
    <dbReference type="NCBI Taxonomy" id="51240"/>
    <lineage>
        <taxon>Eukaryota</taxon>
        <taxon>Viridiplantae</taxon>
        <taxon>Streptophyta</taxon>
        <taxon>Embryophyta</taxon>
        <taxon>Tracheophyta</taxon>
        <taxon>Spermatophyta</taxon>
        <taxon>Magnoliopsida</taxon>
        <taxon>eudicotyledons</taxon>
        <taxon>Gunneridae</taxon>
        <taxon>Pentapetalae</taxon>
        <taxon>rosids</taxon>
        <taxon>fabids</taxon>
        <taxon>Fagales</taxon>
        <taxon>Juglandaceae</taxon>
        <taxon>Juglans</taxon>
    </lineage>
</organism>
<evidence type="ECO:0000313" key="5">
    <source>
        <dbReference type="Proteomes" id="UP000235220"/>
    </source>
</evidence>
<dbReference type="PANTHER" id="PTHR22792">
    <property type="entry name" value="LUPUS LA PROTEIN-RELATED"/>
    <property type="match status" value="1"/>
</dbReference>
<evidence type="ECO:0000256" key="1">
    <source>
        <dbReference type="ARBA" id="ARBA00022884"/>
    </source>
</evidence>
<reference evidence="6" key="1">
    <citation type="submission" date="2025-08" db="UniProtKB">
        <authorList>
            <consortium name="RefSeq"/>
        </authorList>
    </citation>
    <scope>IDENTIFICATION</scope>
    <source>
        <tissue evidence="6">Leaves</tissue>
    </source>
</reference>
<dbReference type="Gene3D" id="1.10.10.10">
    <property type="entry name" value="Winged helix-like DNA-binding domain superfamily/Winged helix DNA-binding domain"/>
    <property type="match status" value="1"/>
</dbReference>
<accession>A0A2I4EHR8</accession>
<feature type="region of interest" description="Disordered" evidence="3">
    <location>
        <begin position="1"/>
        <end position="117"/>
    </location>
</feature>
<dbReference type="KEGG" id="jre:108989695"/>
<dbReference type="AlphaFoldDB" id="A0A2I4EHR8"/>
<dbReference type="InterPro" id="IPR006630">
    <property type="entry name" value="La_HTH"/>
</dbReference>
<feature type="compositionally biased region" description="Low complexity" evidence="3">
    <location>
        <begin position="624"/>
        <end position="638"/>
    </location>
</feature>
<evidence type="ECO:0000259" key="4">
    <source>
        <dbReference type="PROSITE" id="PS50961"/>
    </source>
</evidence>
<feature type="domain" description="HTH La-type RNA-binding" evidence="4">
    <location>
        <begin position="285"/>
        <end position="374"/>
    </location>
</feature>
<dbReference type="SUPFAM" id="SSF46785">
    <property type="entry name" value="Winged helix' DNA-binding domain"/>
    <property type="match status" value="1"/>
</dbReference>
<dbReference type="SMART" id="SM00715">
    <property type="entry name" value="LA"/>
    <property type="match status" value="1"/>
</dbReference>
<keyword evidence="5" id="KW-1185">Reference proteome</keyword>
<evidence type="ECO:0000256" key="2">
    <source>
        <dbReference type="PROSITE-ProRule" id="PRU00332"/>
    </source>
</evidence>
<protein>
    <submittedName>
        <fullName evidence="6">LOW QUALITY PROTEIN: la-related protein 1A</fullName>
    </submittedName>
</protein>
<dbReference type="CDD" id="cd07323">
    <property type="entry name" value="LAM"/>
    <property type="match status" value="1"/>
</dbReference>
<dbReference type="PANTHER" id="PTHR22792:SF101">
    <property type="entry name" value="LA-RELATED PROTEIN 1A"/>
    <property type="match status" value="1"/>
</dbReference>
<evidence type="ECO:0000313" key="6">
    <source>
        <dbReference type="RefSeq" id="XP_018818941.2"/>
    </source>
</evidence>
<feature type="region of interest" description="Disordered" evidence="3">
    <location>
        <begin position="604"/>
        <end position="683"/>
    </location>
</feature>
<feature type="compositionally biased region" description="Polar residues" evidence="3">
    <location>
        <begin position="82"/>
        <end position="110"/>
    </location>
</feature>
<dbReference type="GO" id="GO:0048255">
    <property type="term" value="P:mRNA stabilization"/>
    <property type="evidence" value="ECO:0007669"/>
    <property type="project" value="InterPro"/>
</dbReference>
<gene>
    <name evidence="6" type="primary">LOC108989695</name>
</gene>
<feature type="compositionally biased region" description="Polar residues" evidence="3">
    <location>
        <begin position="642"/>
        <end position="655"/>
    </location>
</feature>
<name>A0A2I4EHR8_JUGRE</name>